<evidence type="ECO:0000256" key="1">
    <source>
        <dbReference type="ARBA" id="ARBA00022448"/>
    </source>
</evidence>
<dbReference type="Pfam" id="PF21352">
    <property type="entry name" value="Zn_ribbon_Thio2"/>
    <property type="match status" value="1"/>
</dbReference>
<feature type="domain" description="Thioredoxin" evidence="5">
    <location>
        <begin position="24"/>
        <end position="146"/>
    </location>
</feature>
<evidence type="ECO:0000256" key="4">
    <source>
        <dbReference type="ARBA" id="ARBA00023284"/>
    </source>
</evidence>
<dbReference type="InterPro" id="IPR036249">
    <property type="entry name" value="Thioredoxin-like_sf"/>
</dbReference>
<dbReference type="Gene3D" id="2.30.30.380">
    <property type="entry name" value="Zn-finger domain of Sec23/24"/>
    <property type="match status" value="1"/>
</dbReference>
<dbReference type="PRINTS" id="PR00421">
    <property type="entry name" value="THIOREDOXIN"/>
</dbReference>
<evidence type="ECO:0000259" key="5">
    <source>
        <dbReference type="PROSITE" id="PS51352"/>
    </source>
</evidence>
<dbReference type="InterPro" id="IPR013766">
    <property type="entry name" value="Thioredoxin_domain"/>
</dbReference>
<dbReference type="SUPFAM" id="SSF52833">
    <property type="entry name" value="Thioredoxin-like"/>
    <property type="match status" value="1"/>
</dbReference>
<dbReference type="Pfam" id="PF00085">
    <property type="entry name" value="Thioredoxin"/>
    <property type="match status" value="1"/>
</dbReference>
<evidence type="ECO:0000313" key="6">
    <source>
        <dbReference type="EMBL" id="MEW9919335.1"/>
    </source>
</evidence>
<evidence type="ECO:0000256" key="3">
    <source>
        <dbReference type="ARBA" id="ARBA00023157"/>
    </source>
</evidence>
<evidence type="ECO:0000256" key="2">
    <source>
        <dbReference type="ARBA" id="ARBA00022982"/>
    </source>
</evidence>
<dbReference type="InterPro" id="IPR049299">
    <property type="entry name" value="Thio2_N"/>
</dbReference>
<dbReference type="PANTHER" id="PTHR45663:SF11">
    <property type="entry name" value="GEO12009P1"/>
    <property type="match status" value="1"/>
</dbReference>
<accession>A0ABV3RK44</accession>
<proteinExistence type="predicted"/>
<reference evidence="6 7" key="1">
    <citation type="submission" date="2024-07" db="EMBL/GenBank/DDBJ databases">
        <title>Marimonas sp.nov., isolated from tidal-flat sediment.</title>
        <authorList>
            <person name="Jayan J.N."/>
            <person name="Lee S.S."/>
        </authorList>
    </citation>
    <scope>NUCLEOTIDE SEQUENCE [LARGE SCALE GENOMIC DNA]</scope>
    <source>
        <strain evidence="6 7">MJW-29</strain>
    </source>
</reference>
<keyword evidence="2" id="KW-0249">Electron transport</keyword>
<name>A0ABV3RK44_9RHOB</name>
<keyword evidence="7" id="KW-1185">Reference proteome</keyword>
<dbReference type="Gene3D" id="3.40.30.10">
    <property type="entry name" value="Glutaredoxin"/>
    <property type="match status" value="1"/>
</dbReference>
<protein>
    <submittedName>
        <fullName evidence="6">Thioredoxin family protein</fullName>
    </submittedName>
</protein>
<dbReference type="PROSITE" id="PS00194">
    <property type="entry name" value="THIOREDOXIN_1"/>
    <property type="match status" value="1"/>
</dbReference>
<dbReference type="RefSeq" id="WP_367877039.1">
    <property type="nucleotide sequence ID" value="NZ_JBFNXX010000004.1"/>
</dbReference>
<keyword evidence="4" id="KW-0676">Redox-active center</keyword>
<dbReference type="CDD" id="cd02947">
    <property type="entry name" value="TRX_family"/>
    <property type="match status" value="1"/>
</dbReference>
<dbReference type="Proteomes" id="UP001556098">
    <property type="component" value="Unassembled WGS sequence"/>
</dbReference>
<gene>
    <name evidence="6" type="ORF">AB2B41_06955</name>
</gene>
<dbReference type="EMBL" id="JBFNXX010000004">
    <property type="protein sequence ID" value="MEW9919335.1"/>
    <property type="molecule type" value="Genomic_DNA"/>
</dbReference>
<keyword evidence="3" id="KW-1015">Disulfide bond</keyword>
<dbReference type="PROSITE" id="PS51352">
    <property type="entry name" value="THIOREDOXIN_2"/>
    <property type="match status" value="1"/>
</dbReference>
<sequence>MSDTNVNLACLSCGQVNRVPAARLAAGPRCPKCKSALLPDEVAEIDIRTHDAAVRSDDLPLIVDYWAPWCGPCRMMAPEIAKAAKALGHRARFAKINTDDFPALSQRLQIRGIPLLILYARGREIARSSGARPSADIEAFVRPHVSH</sequence>
<keyword evidence="1" id="KW-0813">Transport</keyword>
<organism evidence="6 7">
    <name type="scientific">Sulfitobacter sediminis</name>
    <dbReference type="NCBI Taxonomy" id="3234186"/>
    <lineage>
        <taxon>Bacteria</taxon>
        <taxon>Pseudomonadati</taxon>
        <taxon>Pseudomonadota</taxon>
        <taxon>Alphaproteobacteria</taxon>
        <taxon>Rhodobacterales</taxon>
        <taxon>Roseobacteraceae</taxon>
        <taxon>Sulfitobacter</taxon>
    </lineage>
</organism>
<dbReference type="InterPro" id="IPR017937">
    <property type="entry name" value="Thioredoxin_CS"/>
</dbReference>
<evidence type="ECO:0000313" key="7">
    <source>
        <dbReference type="Proteomes" id="UP001556098"/>
    </source>
</evidence>
<dbReference type="PANTHER" id="PTHR45663">
    <property type="entry name" value="GEO12009P1"/>
    <property type="match status" value="1"/>
</dbReference>
<comment type="caution">
    <text evidence="6">The sequence shown here is derived from an EMBL/GenBank/DDBJ whole genome shotgun (WGS) entry which is preliminary data.</text>
</comment>